<organism evidence="4 5">
    <name type="scientific">Drosophila busckii</name>
    <name type="common">Fruit fly</name>
    <dbReference type="NCBI Taxonomy" id="30019"/>
    <lineage>
        <taxon>Eukaryota</taxon>
        <taxon>Metazoa</taxon>
        <taxon>Ecdysozoa</taxon>
        <taxon>Arthropoda</taxon>
        <taxon>Hexapoda</taxon>
        <taxon>Insecta</taxon>
        <taxon>Pterygota</taxon>
        <taxon>Neoptera</taxon>
        <taxon>Endopterygota</taxon>
        <taxon>Diptera</taxon>
        <taxon>Brachycera</taxon>
        <taxon>Muscomorpha</taxon>
        <taxon>Ephydroidea</taxon>
        <taxon>Drosophilidae</taxon>
        <taxon>Drosophila</taxon>
    </lineage>
</organism>
<proteinExistence type="predicted"/>
<sequence>MRQEKKIVFACLLAAALANEDAGVLRNEAEVNVNNFKYALELDNSVKVEQHGEQDGDAWRVAGSHSWTSPEGEGVSIQYVADENGYQVLSANPPLPTPPPIPEAIQRALAYIAAHPPQPEH</sequence>
<dbReference type="PANTHER" id="PTHR10380">
    <property type="entry name" value="CUTICLE PROTEIN"/>
    <property type="match status" value="1"/>
</dbReference>
<protein>
    <submittedName>
        <fullName evidence="4">Cpr47Eg</fullName>
    </submittedName>
</protein>
<dbReference type="GO" id="GO:0008010">
    <property type="term" value="F:structural constituent of chitin-based larval cuticle"/>
    <property type="evidence" value="ECO:0007669"/>
    <property type="project" value="TreeGrafter"/>
</dbReference>
<dbReference type="Proteomes" id="UP000494163">
    <property type="component" value="Chromosome 2R"/>
</dbReference>
<dbReference type="PROSITE" id="PS51155">
    <property type="entry name" value="CHIT_BIND_RR_2"/>
    <property type="match status" value="1"/>
</dbReference>
<dbReference type="InterPro" id="IPR000618">
    <property type="entry name" value="Insect_cuticle"/>
</dbReference>
<dbReference type="InterPro" id="IPR031311">
    <property type="entry name" value="CHIT_BIND_RR_consensus"/>
</dbReference>
<dbReference type="OrthoDB" id="6372059at2759"/>
<name>A0A0M4E5E0_DROBS</name>
<keyword evidence="3" id="KW-0732">Signal</keyword>
<feature type="chain" id="PRO_5005792845" evidence="3">
    <location>
        <begin position="19"/>
        <end position="121"/>
    </location>
</feature>
<dbReference type="PANTHER" id="PTHR10380:SF241">
    <property type="entry name" value="CUTICULAR PROTEIN 47EG-RELATED"/>
    <property type="match status" value="1"/>
</dbReference>
<dbReference type="InterPro" id="IPR050468">
    <property type="entry name" value="Cuticle_Struct_Prot"/>
</dbReference>
<accession>A0A0M4E5E0</accession>
<feature type="signal peptide" evidence="3">
    <location>
        <begin position="1"/>
        <end position="18"/>
    </location>
</feature>
<dbReference type="GO" id="GO:0062129">
    <property type="term" value="C:chitin-based extracellular matrix"/>
    <property type="evidence" value="ECO:0007669"/>
    <property type="project" value="TreeGrafter"/>
</dbReference>
<reference evidence="4 5" key="1">
    <citation type="submission" date="2015-08" db="EMBL/GenBank/DDBJ databases">
        <title>Ancestral chromatin configuration constrains chromatin evolution on differentiating sex chromosomes in Drosophila.</title>
        <authorList>
            <person name="Zhou Q."/>
            <person name="Bachtrog D."/>
        </authorList>
    </citation>
    <scope>NUCLEOTIDE SEQUENCE [LARGE SCALE GENOMIC DNA]</scope>
    <source>
        <tissue evidence="4">Whole larvae</tissue>
    </source>
</reference>
<gene>
    <name evidence="4" type="ORF">Dbus_chr2Rg1057</name>
</gene>
<evidence type="ECO:0000256" key="1">
    <source>
        <dbReference type="ARBA" id="ARBA00022460"/>
    </source>
</evidence>
<dbReference type="OMA" id="QAWKSPE"/>
<dbReference type="EMBL" id="CP012524">
    <property type="protein sequence ID" value="ALC41478.1"/>
    <property type="molecule type" value="Genomic_DNA"/>
</dbReference>
<evidence type="ECO:0000313" key="4">
    <source>
        <dbReference type="EMBL" id="ALC41478.1"/>
    </source>
</evidence>
<dbReference type="PROSITE" id="PS00233">
    <property type="entry name" value="CHIT_BIND_RR_1"/>
    <property type="match status" value="1"/>
</dbReference>
<dbReference type="STRING" id="30019.A0A0M4E5E0"/>
<evidence type="ECO:0000256" key="3">
    <source>
        <dbReference type="SAM" id="SignalP"/>
    </source>
</evidence>
<dbReference type="AlphaFoldDB" id="A0A0M4E5E0"/>
<keyword evidence="1 2" id="KW-0193">Cuticle</keyword>
<keyword evidence="5" id="KW-1185">Reference proteome</keyword>
<evidence type="ECO:0000256" key="2">
    <source>
        <dbReference type="PROSITE-ProRule" id="PRU00497"/>
    </source>
</evidence>
<dbReference type="Pfam" id="PF00379">
    <property type="entry name" value="Chitin_bind_4"/>
    <property type="match status" value="1"/>
</dbReference>
<evidence type="ECO:0000313" key="5">
    <source>
        <dbReference type="Proteomes" id="UP000494163"/>
    </source>
</evidence>